<proteinExistence type="predicted"/>
<organism evidence="1 2">
    <name type="scientific">Pleuronectes platessa</name>
    <name type="common">European plaice</name>
    <dbReference type="NCBI Taxonomy" id="8262"/>
    <lineage>
        <taxon>Eukaryota</taxon>
        <taxon>Metazoa</taxon>
        <taxon>Chordata</taxon>
        <taxon>Craniata</taxon>
        <taxon>Vertebrata</taxon>
        <taxon>Euteleostomi</taxon>
        <taxon>Actinopterygii</taxon>
        <taxon>Neopterygii</taxon>
        <taxon>Teleostei</taxon>
        <taxon>Neoteleostei</taxon>
        <taxon>Acanthomorphata</taxon>
        <taxon>Carangaria</taxon>
        <taxon>Pleuronectiformes</taxon>
        <taxon>Pleuronectoidei</taxon>
        <taxon>Pleuronectidae</taxon>
        <taxon>Pleuronectes</taxon>
    </lineage>
</organism>
<name>A0A9N7W2H6_PLEPL</name>
<dbReference type="Proteomes" id="UP001153269">
    <property type="component" value="Unassembled WGS sequence"/>
</dbReference>
<evidence type="ECO:0000313" key="1">
    <source>
        <dbReference type="EMBL" id="CAB1459116.1"/>
    </source>
</evidence>
<sequence>MSPRLVCPAPWEKSGLKYQCPDQYPVKWRWPPNELLGLRPATQRPEKIQPSWRFLGTGGKGRQLGEGWREGWMDGEQEQQVKGVVRRQRAVWSSMVTQQLVLRKVLLRENLTQRNKGSVVVSSWSLKDRKCRLFLREEKH</sequence>
<dbReference type="AlphaFoldDB" id="A0A9N7W2H6"/>
<evidence type="ECO:0000313" key="2">
    <source>
        <dbReference type="Proteomes" id="UP001153269"/>
    </source>
</evidence>
<accession>A0A9N7W2H6</accession>
<keyword evidence="2" id="KW-1185">Reference proteome</keyword>
<comment type="caution">
    <text evidence="1">The sequence shown here is derived from an EMBL/GenBank/DDBJ whole genome shotgun (WGS) entry which is preliminary data.</text>
</comment>
<gene>
    <name evidence="1" type="ORF">PLEPLA_LOCUS46952</name>
</gene>
<dbReference type="EMBL" id="CADEAL010004418">
    <property type="protein sequence ID" value="CAB1459116.1"/>
    <property type="molecule type" value="Genomic_DNA"/>
</dbReference>
<reference evidence="1" key="1">
    <citation type="submission" date="2020-03" db="EMBL/GenBank/DDBJ databases">
        <authorList>
            <person name="Weist P."/>
        </authorList>
    </citation>
    <scope>NUCLEOTIDE SEQUENCE</scope>
</reference>
<protein>
    <submittedName>
        <fullName evidence="1">Uncharacterized protein</fullName>
    </submittedName>
</protein>